<evidence type="ECO:0000256" key="1">
    <source>
        <dbReference type="SAM" id="MobiDB-lite"/>
    </source>
</evidence>
<dbReference type="GeneID" id="68101600"/>
<name>A0AA88GIX4_NAELO</name>
<keyword evidence="3" id="KW-1185">Reference proteome</keyword>
<dbReference type="Proteomes" id="UP000816034">
    <property type="component" value="Unassembled WGS sequence"/>
</dbReference>
<evidence type="ECO:0000313" key="2">
    <source>
        <dbReference type="EMBL" id="KAG2377630.1"/>
    </source>
</evidence>
<comment type="caution">
    <text evidence="2">The sequence shown here is derived from an EMBL/GenBank/DDBJ whole genome shotgun (WGS) entry which is preliminary data.</text>
</comment>
<dbReference type="EMBL" id="PYSW02000037">
    <property type="protein sequence ID" value="KAG2377630.1"/>
    <property type="molecule type" value="Genomic_DNA"/>
</dbReference>
<protein>
    <submittedName>
        <fullName evidence="2">Uncharacterized protein</fullName>
    </submittedName>
</protein>
<feature type="compositionally biased region" description="Basic and acidic residues" evidence="1">
    <location>
        <begin position="138"/>
        <end position="147"/>
    </location>
</feature>
<accession>A0AA88GIX4</accession>
<proteinExistence type="predicted"/>
<feature type="compositionally biased region" description="Low complexity" evidence="1">
    <location>
        <begin position="17"/>
        <end position="28"/>
    </location>
</feature>
<dbReference type="RefSeq" id="XP_044544892.1">
    <property type="nucleotide sequence ID" value="XM_044699301.1"/>
</dbReference>
<sequence>MQTTSDMSLMNGFLPVPSFDTTTTPSSPQIVTSTDAEETLPKTSQESKWAQLLDRVFEDAKFMTLEQRHQQIYPYFMQFCANVDVDRFNESYLSNARIDGSSTKRNLSSIVEAAGMEDNSSSDVGSSPSKKKRKKKDKPKDDKKMKEWSEKIRQIADEGLPSLTDLQDIEKNFSEGKQKHISINYRFITEKKENHSEQVRHTYKNFFDRYPKLFYFFSYWTLNGKFKIIKSVFDESPDLYKKCVTDIPDEYKKIWITQ</sequence>
<organism evidence="2 3">
    <name type="scientific">Naegleria lovaniensis</name>
    <name type="common">Amoeba</name>
    <dbReference type="NCBI Taxonomy" id="51637"/>
    <lineage>
        <taxon>Eukaryota</taxon>
        <taxon>Discoba</taxon>
        <taxon>Heterolobosea</taxon>
        <taxon>Tetramitia</taxon>
        <taxon>Eutetramitia</taxon>
        <taxon>Vahlkampfiidae</taxon>
        <taxon>Naegleria</taxon>
    </lineage>
</organism>
<dbReference type="AlphaFoldDB" id="A0AA88GIX4"/>
<evidence type="ECO:0000313" key="3">
    <source>
        <dbReference type="Proteomes" id="UP000816034"/>
    </source>
</evidence>
<feature type="region of interest" description="Disordered" evidence="1">
    <location>
        <begin position="113"/>
        <end position="147"/>
    </location>
</feature>
<gene>
    <name evidence="2" type="ORF">C9374_009146</name>
</gene>
<feature type="region of interest" description="Disordered" evidence="1">
    <location>
        <begin position="17"/>
        <end position="43"/>
    </location>
</feature>
<reference evidence="2 3" key="1">
    <citation type="journal article" date="2018" name="BMC Genomics">
        <title>The genome of Naegleria lovaniensis, the basis for a comparative approach to unravel pathogenicity factors of the human pathogenic amoeba N. fowleri.</title>
        <authorList>
            <person name="Liechti N."/>
            <person name="Schurch N."/>
            <person name="Bruggmann R."/>
            <person name="Wittwer M."/>
        </authorList>
    </citation>
    <scope>NUCLEOTIDE SEQUENCE [LARGE SCALE GENOMIC DNA]</scope>
    <source>
        <strain evidence="2 3">ATCC 30569</strain>
    </source>
</reference>